<feature type="transmembrane region" description="Helical" evidence="1">
    <location>
        <begin position="32"/>
        <end position="51"/>
    </location>
</feature>
<protein>
    <recommendedName>
        <fullName evidence="4">Aa3 type cytochrome c oxidase subunit IV</fullName>
    </recommendedName>
</protein>
<sequence>MAEHQQHYDFAATDNQQLLAERQASWDGFVQVATWTIVATVLLLLGLLVFVA</sequence>
<keyword evidence="1" id="KW-0472">Membrane</keyword>
<keyword evidence="3" id="KW-1185">Reference proteome</keyword>
<accession>A0ABS1UYD8</accession>
<dbReference type="InterPro" id="IPR036596">
    <property type="entry name" value="Cyt-C_aa3_sf"/>
</dbReference>
<evidence type="ECO:0008006" key="4">
    <source>
        <dbReference type="Google" id="ProtNLM"/>
    </source>
</evidence>
<comment type="caution">
    <text evidence="2">The sequence shown here is derived from an EMBL/GenBank/DDBJ whole genome shotgun (WGS) entry which is preliminary data.</text>
</comment>
<dbReference type="Proteomes" id="UP000606490">
    <property type="component" value="Unassembled WGS sequence"/>
</dbReference>
<keyword evidence="1" id="KW-0812">Transmembrane</keyword>
<dbReference type="EMBL" id="JAEUXJ010000001">
    <property type="protein sequence ID" value="MBL6453816.1"/>
    <property type="molecule type" value="Genomic_DNA"/>
</dbReference>
<name>A0ABS1UYD8_9PROT</name>
<organism evidence="2 3">
    <name type="scientific">Belnapia mucosa</name>
    <dbReference type="NCBI Taxonomy" id="2804532"/>
    <lineage>
        <taxon>Bacteria</taxon>
        <taxon>Pseudomonadati</taxon>
        <taxon>Pseudomonadota</taxon>
        <taxon>Alphaproteobacteria</taxon>
        <taxon>Acetobacterales</taxon>
        <taxon>Roseomonadaceae</taxon>
        <taxon>Belnapia</taxon>
    </lineage>
</organism>
<evidence type="ECO:0000313" key="3">
    <source>
        <dbReference type="Proteomes" id="UP000606490"/>
    </source>
</evidence>
<dbReference type="Gene3D" id="1.20.5.160">
    <property type="entry name" value="Bacterial aa3 type cytochrome c oxidase subunit IV"/>
    <property type="match status" value="1"/>
</dbReference>
<dbReference type="RefSeq" id="WP_202823566.1">
    <property type="nucleotide sequence ID" value="NZ_JAEUXJ010000001.1"/>
</dbReference>
<gene>
    <name evidence="2" type="ORF">JMJ55_00690</name>
</gene>
<proteinExistence type="predicted"/>
<reference evidence="2 3" key="1">
    <citation type="submission" date="2021-01" db="EMBL/GenBank/DDBJ databases">
        <title>Belnapia mucosa sp. nov. and Belnapia arida sp. nov., isolated from the Tabernas Desert (Almeria, Spain).</title>
        <authorList>
            <person name="Molina-Menor E."/>
            <person name="Vidal-Verdu A."/>
            <person name="Calonge A."/>
            <person name="Satari L."/>
            <person name="Pereto Magraner J."/>
            <person name="Porcar Miralles M."/>
        </authorList>
    </citation>
    <scope>NUCLEOTIDE SEQUENCE [LARGE SCALE GENOMIC DNA]</scope>
    <source>
        <strain evidence="2 3">T6</strain>
    </source>
</reference>
<evidence type="ECO:0000256" key="1">
    <source>
        <dbReference type="SAM" id="Phobius"/>
    </source>
</evidence>
<evidence type="ECO:0000313" key="2">
    <source>
        <dbReference type="EMBL" id="MBL6453816.1"/>
    </source>
</evidence>
<keyword evidence="1" id="KW-1133">Transmembrane helix</keyword>